<evidence type="ECO:0000313" key="3">
    <source>
        <dbReference type="Proteomes" id="UP000694844"/>
    </source>
</evidence>
<dbReference type="OrthoDB" id="10057281at2759"/>
<feature type="compositionally biased region" description="Polar residues" evidence="2">
    <location>
        <begin position="38"/>
        <end position="65"/>
    </location>
</feature>
<feature type="compositionally biased region" description="Polar residues" evidence="2">
    <location>
        <begin position="621"/>
        <end position="631"/>
    </location>
</feature>
<feature type="compositionally biased region" description="Basic and acidic residues" evidence="2">
    <location>
        <begin position="924"/>
        <end position="956"/>
    </location>
</feature>
<feature type="region of interest" description="Disordered" evidence="2">
    <location>
        <begin position="611"/>
        <end position="1010"/>
    </location>
</feature>
<evidence type="ECO:0000313" key="4">
    <source>
        <dbReference type="RefSeq" id="XP_022324522.1"/>
    </source>
</evidence>
<feature type="compositionally biased region" description="Polar residues" evidence="2">
    <location>
        <begin position="302"/>
        <end position="343"/>
    </location>
</feature>
<feature type="compositionally biased region" description="Basic and acidic residues" evidence="2">
    <location>
        <begin position="755"/>
        <end position="770"/>
    </location>
</feature>
<feature type="region of interest" description="Disordered" evidence="2">
    <location>
        <begin position="1441"/>
        <end position="1547"/>
    </location>
</feature>
<feature type="coiled-coil region" evidence="1">
    <location>
        <begin position="562"/>
        <end position="610"/>
    </location>
</feature>
<feature type="compositionally biased region" description="Polar residues" evidence="2">
    <location>
        <begin position="898"/>
        <end position="919"/>
    </location>
</feature>
<proteinExistence type="predicted"/>
<feature type="compositionally biased region" description="Polar residues" evidence="2">
    <location>
        <begin position="839"/>
        <end position="848"/>
    </location>
</feature>
<sequence length="1547" mass="176615">MSESARSIALPPSSATSHGKIRTENSDLLTLLREKTSDSSGPINHTTSRQSSRLAADNNPAQASAGQRLVDPPNSYVSTAPRQSPAHSKLDPALDNTENTKTTEDNIENPVDSKLIVPPLNLDSSRDSEAYINHSATESGQPIIEKNKTLTNQSQETSNTNLLDSSGSTVNSHISDPSAQLLSSRSVAFHGDGKNNHILHGNNTAEIVENKEILINSENQIVKDVPDFHTDVFEGVHTERSLELDSSLHALPTPGQSAPVTGRQTYNVPSPVSTQIPHIDSLSIFSNPDDREEKPIPRTRSSKQGSTLSSRSIPIPGQGTTSPRQSATTRLPSSRGQSGTVRGSSEVYAVANPAVLVAQGITPAPNQQSVQFTPRPQPRSQQADLVDSLDISNKETSEALQKEHTKDRKESVVSFGEDRDKLESLPVRDPYTDPDSPEPGVEPDWDTPRVKDRLPTPHPTSDTHRYSPDQPVWEKEEQRRQPSQDPLDNPNLHPEPRESVEERQDDSKSDSSDVALSPTPLDAHDRKVDSALLGSAKSGKRAVRTDSLPTVQKVYVESPTFTREEEDEYRFVESRLDEIQDDVENTLRKLDEETEKQRKIRKQLENQMATMYAPAYEEQRNVQSYQRNPQYNDPPRENMGSYSNVRNQEDRSYQEPRRENLGSYSTLRSEERNSYGQQGRENMGSYSNIRNDDRSSYTEQRKDNMGSYASVRHDDRQSLRDPRRENMGSYTSLRNDDRISYGDPRRENLGSYTEGRNDERNSYNEPRRDNMGSYTSLRNDDRNSYGEPRGDNMGSYSSVRNEDRQAYGEQRREDMGSYTSVRNDERRNHGEQMRENMGSYANVNQGNERNPYADQRDTQPNSYGRPTEASDNNGYGGRGNDNDRYEDRDLERNEGNRNRFNSQDQQPESERYNPQSHLHNMTYEPHDDDLKREAEYQEGLKMRISESGKRDMEIEIPRLPIESEQFRDSLEEDNFRDWDNPPPNPFSNNEMGTNQQRHSQPQQKQESKVPDFVDENDTARMEFLHPKSPRYDFIEMNKIDYGKPHEKSYREIKHVREEESKKLDKIFIHPKAPNKHKSKPPVKPGLKSAPSKFQMSSPIEEIDPEDPAQALWAKRSAQLKKKDTKSSSGNSNKHRHLQRNQSDSRLVRPPAQGGTFTHPNPSQVVYGSPTRNYVLDPIENRPPLPPSVSRTEPQYTSNSEPTHFPERFSEHQSPTLRSRPLDLKPITQEIVTEDGQRISVDINLKVLSPPPGSGSGAPPVVHAEIHPKEQSRRPTGMQYQMEDNYPPPEQEPQMHQNYNQFQYFEAYPRYSYIYPDDSRYEQENVAPGGEDSQQPYPEEAYRMSPYPKIPPINLTEEELDRQLGSPAELERNGYAAMYKQTKNKPREDRPWYQVYTIKDYRKMQNEVRLSRAPLGPDLDNETYKEKLEKRHKQFEYARMVMEKNRNDLDVKKPPSNPKKEEDKPNKRKTAIEYSKNIPKPNVKPRPNQYNSYEVAAQLSPAAKRSGPSSPTQTVDVIDLQKLKQRHDQEKQSVASIRQNMESVPQKA</sequence>
<dbReference type="Proteomes" id="UP000694844">
    <property type="component" value="Chromosome 3"/>
</dbReference>
<feature type="compositionally biased region" description="Polar residues" evidence="2">
    <location>
        <begin position="75"/>
        <end position="86"/>
    </location>
</feature>
<feature type="compositionally biased region" description="Polar residues" evidence="2">
    <location>
        <begin position="1531"/>
        <end position="1547"/>
    </location>
</feature>
<feature type="compositionally biased region" description="Polar residues" evidence="2">
    <location>
        <begin position="254"/>
        <end position="276"/>
    </location>
</feature>
<keyword evidence="1" id="KW-0175">Coiled coil</keyword>
<dbReference type="GeneID" id="111125238"/>
<feature type="compositionally biased region" description="Basic and acidic residues" evidence="2">
    <location>
        <begin position="711"/>
        <end position="726"/>
    </location>
</feature>
<feature type="region of interest" description="Disordered" evidence="2">
    <location>
        <begin position="1"/>
        <end position="122"/>
    </location>
</feature>
<feature type="compositionally biased region" description="Basic and acidic residues" evidence="2">
    <location>
        <begin position="494"/>
        <end position="511"/>
    </location>
</feature>
<feature type="compositionally biased region" description="Basic and acidic residues" evidence="2">
    <location>
        <begin position="800"/>
        <end position="815"/>
    </location>
</feature>
<feature type="compositionally biased region" description="Basic and acidic residues" evidence="2">
    <location>
        <begin position="964"/>
        <end position="979"/>
    </location>
</feature>
<feature type="compositionally biased region" description="Basic and acidic residues" evidence="2">
    <location>
        <begin position="880"/>
        <end position="897"/>
    </location>
</feature>
<name>A0A8B8D8T6_CRAVI</name>
<feature type="compositionally biased region" description="Polar residues" evidence="2">
    <location>
        <begin position="674"/>
        <end position="689"/>
    </location>
</feature>
<feature type="region of interest" description="Disordered" evidence="2">
    <location>
        <begin position="152"/>
        <end position="176"/>
    </location>
</feature>
<dbReference type="Pfam" id="PF15261">
    <property type="entry name" value="JHY"/>
    <property type="match status" value="1"/>
</dbReference>
<evidence type="ECO:0000256" key="1">
    <source>
        <dbReference type="SAM" id="Coils"/>
    </source>
</evidence>
<feature type="compositionally biased region" description="Polar residues" evidence="2">
    <location>
        <begin position="1188"/>
        <end position="1201"/>
    </location>
</feature>
<feature type="compositionally biased region" description="Polar residues" evidence="2">
    <location>
        <begin position="366"/>
        <end position="383"/>
    </location>
</feature>
<feature type="region of interest" description="Disordered" evidence="2">
    <location>
        <begin position="245"/>
        <end position="343"/>
    </location>
</feature>
<feature type="region of interest" description="Disordered" evidence="2">
    <location>
        <begin position="366"/>
        <end position="550"/>
    </location>
</feature>
<feature type="region of interest" description="Disordered" evidence="2">
    <location>
        <begin position="1056"/>
        <end position="1218"/>
    </location>
</feature>
<dbReference type="RefSeq" id="XP_022324522.1">
    <property type="nucleotide sequence ID" value="XM_022468814.1"/>
</dbReference>
<organism evidence="3 4">
    <name type="scientific">Crassostrea virginica</name>
    <name type="common">Eastern oyster</name>
    <dbReference type="NCBI Taxonomy" id="6565"/>
    <lineage>
        <taxon>Eukaryota</taxon>
        <taxon>Metazoa</taxon>
        <taxon>Spiralia</taxon>
        <taxon>Lophotrochozoa</taxon>
        <taxon>Mollusca</taxon>
        <taxon>Bivalvia</taxon>
        <taxon>Autobranchia</taxon>
        <taxon>Pteriomorphia</taxon>
        <taxon>Ostreida</taxon>
        <taxon>Ostreoidea</taxon>
        <taxon>Ostreidae</taxon>
        <taxon>Crassostrea</taxon>
    </lineage>
</organism>
<gene>
    <name evidence="4" type="primary">LOC111125238</name>
</gene>
<feature type="compositionally biased region" description="Basic and acidic residues" evidence="2">
    <location>
        <begin position="1441"/>
        <end position="1464"/>
    </location>
</feature>
<feature type="compositionally biased region" description="Polar residues" evidence="2">
    <location>
        <begin position="986"/>
        <end position="1004"/>
    </location>
</feature>
<dbReference type="KEGG" id="cvn:111125238"/>
<feature type="compositionally biased region" description="Basic and acidic residues" evidence="2">
    <location>
        <begin position="1518"/>
        <end position="1530"/>
    </location>
</feature>
<feature type="compositionally biased region" description="Polar residues" evidence="2">
    <location>
        <begin position="1154"/>
        <end position="1171"/>
    </location>
</feature>
<feature type="compositionally biased region" description="Basic and acidic residues" evidence="2">
    <location>
        <begin position="690"/>
        <end position="704"/>
    </location>
</feature>
<dbReference type="InterPro" id="IPR027968">
    <property type="entry name" value="JHY"/>
</dbReference>
<feature type="compositionally biased region" description="Basic and acidic residues" evidence="2">
    <location>
        <begin position="446"/>
        <end position="482"/>
    </location>
</feature>
<feature type="compositionally biased region" description="Basic and acidic residues" evidence="2">
    <location>
        <begin position="778"/>
        <end position="790"/>
    </location>
</feature>
<reference evidence="4" key="1">
    <citation type="submission" date="2025-08" db="UniProtKB">
        <authorList>
            <consortium name="RefSeq"/>
        </authorList>
    </citation>
    <scope>IDENTIFICATION</scope>
    <source>
        <tissue evidence="4">Whole sample</tissue>
    </source>
</reference>
<feature type="compositionally biased region" description="Basic and acidic residues" evidence="2">
    <location>
        <begin position="734"/>
        <end position="748"/>
    </location>
</feature>
<keyword evidence="3" id="KW-1185">Reference proteome</keyword>
<feature type="compositionally biased region" description="Basic and acidic residues" evidence="2">
    <location>
        <begin position="647"/>
        <end position="660"/>
    </location>
</feature>
<evidence type="ECO:0000256" key="2">
    <source>
        <dbReference type="SAM" id="MobiDB-lite"/>
    </source>
</evidence>
<feature type="compositionally biased region" description="Basic and acidic residues" evidence="2">
    <location>
        <begin position="1056"/>
        <end position="1067"/>
    </location>
</feature>
<feature type="compositionally biased region" description="Basic and acidic residues" evidence="2">
    <location>
        <begin position="392"/>
        <end position="423"/>
    </location>
</feature>
<accession>A0A8B8D8T6</accession>
<protein>
    <submittedName>
        <fullName evidence="4">Uncharacterized protein LOC111125238 isoform X1</fullName>
    </submittedName>
</protein>
<feature type="compositionally biased region" description="Basic and acidic residues" evidence="2">
    <location>
        <begin position="822"/>
        <end position="834"/>
    </location>
</feature>